<dbReference type="PANTHER" id="PTHR11956:SF5">
    <property type="entry name" value="ARGININE--TRNA LIGASE, CYTOPLASMIC"/>
    <property type="match status" value="1"/>
</dbReference>
<dbReference type="AlphaFoldDB" id="A0AAD4XVL0"/>
<comment type="caution">
    <text evidence="4">The sequence shown here is derived from an EMBL/GenBank/DDBJ whole genome shotgun (WGS) entry which is preliminary data.</text>
</comment>
<sequence length="453" mass="51140">MFLSRSVNNSYGYVGVAKFQKLDEHMFWHEDFTRDEPNLRAIVLNRESRTDDHISPKSTPSKDGKSSRNSGVHGVKLNRPSLDTEGDKRCPWKLCNYCSADVQYCWGYHLQDVGFSRMEDQNISRCSQVYDCGLEAASLVLHLQDTYGNWNEELAEKLTINELSMEVNNMHTQDSTFSERAKQTMLDIQHGDQKYLQQLFMLRNVSNKGFDAIHQYIGIEPLPVVGSSAYNSHVPAALADLTEQRLLRNVENVGQMMEVGETQLHLVDEDGGFRQTATHLAALRHRLIDEQIGWLIYVGDSNQKASYDIYVDAAKVAEWLPADDGKPTPKVSFLGLVPDPSSVGSDRLIHEVRMSFKEVLLQRGYPKDDELEKVADELARGGIKFAVLQNIGKEKSNNCKIDKDGLLASNGHTAFRLQLVYGTVSRFIESAIGDIQAINRVSVIRTCLRIFYS</sequence>
<dbReference type="Gene3D" id="3.40.50.620">
    <property type="entry name" value="HUPs"/>
    <property type="match status" value="1"/>
</dbReference>
<keyword evidence="1" id="KW-0067">ATP-binding</keyword>
<keyword evidence="1" id="KW-0436">Ligase</keyword>
<dbReference type="SUPFAM" id="SSF52374">
    <property type="entry name" value="Nucleotidylyl transferase"/>
    <property type="match status" value="1"/>
</dbReference>
<evidence type="ECO:0000256" key="1">
    <source>
        <dbReference type="RuleBase" id="RU363038"/>
    </source>
</evidence>
<dbReference type="InterPro" id="IPR001278">
    <property type="entry name" value="Arg-tRNA-ligase"/>
</dbReference>
<dbReference type="InterPro" id="IPR035684">
    <property type="entry name" value="ArgRS_core"/>
</dbReference>
<keyword evidence="1" id="KW-0648">Protein biosynthesis</keyword>
<feature type="domain" description="Arginyl-tRNA synthetase catalytic core" evidence="3">
    <location>
        <begin position="122"/>
        <end position="321"/>
    </location>
</feature>
<evidence type="ECO:0000256" key="2">
    <source>
        <dbReference type="SAM" id="MobiDB-lite"/>
    </source>
</evidence>
<reference evidence="4" key="1">
    <citation type="submission" date="2022-04" db="EMBL/GenBank/DDBJ databases">
        <title>A functionally conserved STORR gene fusion in Papaver species that diverged 16.8 million years ago.</title>
        <authorList>
            <person name="Catania T."/>
        </authorList>
    </citation>
    <scope>NUCLEOTIDE SEQUENCE</scope>
    <source>
        <strain evidence="4">S-188037</strain>
    </source>
</reference>
<gene>
    <name evidence="4" type="ORF">MKW98_026456</name>
</gene>
<evidence type="ECO:0000313" key="4">
    <source>
        <dbReference type="EMBL" id="KAI3951002.1"/>
    </source>
</evidence>
<dbReference type="GO" id="GO:0006420">
    <property type="term" value="P:arginyl-tRNA aminoacylation"/>
    <property type="evidence" value="ECO:0007669"/>
    <property type="project" value="InterPro"/>
</dbReference>
<dbReference type="InterPro" id="IPR014729">
    <property type="entry name" value="Rossmann-like_a/b/a_fold"/>
</dbReference>
<dbReference type="Proteomes" id="UP001202328">
    <property type="component" value="Unassembled WGS sequence"/>
</dbReference>
<comment type="similarity">
    <text evidence="1">Belongs to the class-I aminoacyl-tRNA synthetase family.</text>
</comment>
<evidence type="ECO:0000313" key="5">
    <source>
        <dbReference type="Proteomes" id="UP001202328"/>
    </source>
</evidence>
<dbReference type="EMBL" id="JAJJMB010002585">
    <property type="protein sequence ID" value="KAI3951002.1"/>
    <property type="molecule type" value="Genomic_DNA"/>
</dbReference>
<dbReference type="Pfam" id="PF00750">
    <property type="entry name" value="tRNA-synt_1d"/>
    <property type="match status" value="1"/>
</dbReference>
<accession>A0AAD4XVL0</accession>
<feature type="region of interest" description="Disordered" evidence="2">
    <location>
        <begin position="45"/>
        <end position="80"/>
    </location>
</feature>
<dbReference type="PANTHER" id="PTHR11956">
    <property type="entry name" value="ARGINYL-TRNA SYNTHETASE"/>
    <property type="match status" value="1"/>
</dbReference>
<proteinExistence type="inferred from homology"/>
<organism evidence="4 5">
    <name type="scientific">Papaver atlanticum</name>
    <dbReference type="NCBI Taxonomy" id="357466"/>
    <lineage>
        <taxon>Eukaryota</taxon>
        <taxon>Viridiplantae</taxon>
        <taxon>Streptophyta</taxon>
        <taxon>Embryophyta</taxon>
        <taxon>Tracheophyta</taxon>
        <taxon>Spermatophyta</taxon>
        <taxon>Magnoliopsida</taxon>
        <taxon>Ranunculales</taxon>
        <taxon>Papaveraceae</taxon>
        <taxon>Papaveroideae</taxon>
        <taxon>Papaver</taxon>
    </lineage>
</organism>
<keyword evidence="1" id="KW-0030">Aminoacyl-tRNA synthetase</keyword>
<keyword evidence="1" id="KW-0547">Nucleotide-binding</keyword>
<keyword evidence="5" id="KW-1185">Reference proteome</keyword>
<dbReference type="GO" id="GO:0005524">
    <property type="term" value="F:ATP binding"/>
    <property type="evidence" value="ECO:0007669"/>
    <property type="project" value="UniProtKB-KW"/>
</dbReference>
<protein>
    <recommendedName>
        <fullName evidence="3">Arginyl-tRNA synthetase catalytic core domain-containing protein</fullName>
    </recommendedName>
</protein>
<dbReference type="GO" id="GO:0004814">
    <property type="term" value="F:arginine-tRNA ligase activity"/>
    <property type="evidence" value="ECO:0007669"/>
    <property type="project" value="InterPro"/>
</dbReference>
<name>A0AAD4XVL0_9MAGN</name>
<evidence type="ECO:0000259" key="3">
    <source>
        <dbReference type="Pfam" id="PF00750"/>
    </source>
</evidence>
<feature type="compositionally biased region" description="Basic and acidic residues" evidence="2">
    <location>
        <begin position="46"/>
        <end position="66"/>
    </location>
</feature>